<organism evidence="2 3">
    <name type="scientific">Mycena pura</name>
    <dbReference type="NCBI Taxonomy" id="153505"/>
    <lineage>
        <taxon>Eukaryota</taxon>
        <taxon>Fungi</taxon>
        <taxon>Dikarya</taxon>
        <taxon>Basidiomycota</taxon>
        <taxon>Agaricomycotina</taxon>
        <taxon>Agaricomycetes</taxon>
        <taxon>Agaricomycetidae</taxon>
        <taxon>Agaricales</taxon>
        <taxon>Marasmiineae</taxon>
        <taxon>Mycenaceae</taxon>
        <taxon>Mycena</taxon>
    </lineage>
</organism>
<gene>
    <name evidence="2" type="ORF">GGX14DRAFT_391530</name>
</gene>
<evidence type="ECO:0000313" key="3">
    <source>
        <dbReference type="Proteomes" id="UP001219525"/>
    </source>
</evidence>
<feature type="compositionally biased region" description="Acidic residues" evidence="1">
    <location>
        <begin position="86"/>
        <end position="96"/>
    </location>
</feature>
<name>A0AAD6YDT3_9AGAR</name>
<dbReference type="Proteomes" id="UP001219525">
    <property type="component" value="Unassembled WGS sequence"/>
</dbReference>
<comment type="caution">
    <text evidence="2">The sequence shown here is derived from an EMBL/GenBank/DDBJ whole genome shotgun (WGS) entry which is preliminary data.</text>
</comment>
<sequence length="392" mass="43404">MEAHQSIEISQALNSKARQELKEVQKQELSKRIHAFLIKARTDKKQLSSAEADELDELVDHLHSDEEFVLPARKASVSGGGSGDPGDSDDVESEAEVELKRANKFSKSTIRRLAKKARKGRLRKGDFQLLIIGDAVVGDKPQNVSQRIPALSITLLPSEAEWRTGMLSVGPNGEGLIGVLGGLQRVSAEVANSSNPPLTSTRVHPTGIMFLDNNSKKKNDFVQLEQFTTVNKFGRDGTETVRLGLFVSWTESPFSAGSETFLQLPLHCGLVAVISAQRLDGMRSAGKTLLIGEPNVLWLNREERDLDNISLGHFRSLFDNVVDKHNIQQIFINTPRKERNNGGHCFVLTLEWMAEIVIKGLDIQWNEAGGVQGITGFRRIDSIQKKDKKVLK</sequence>
<accession>A0AAD6YDT3</accession>
<keyword evidence="3" id="KW-1185">Reference proteome</keyword>
<dbReference type="EMBL" id="JARJCW010000016">
    <property type="protein sequence ID" value="KAJ7215851.1"/>
    <property type="molecule type" value="Genomic_DNA"/>
</dbReference>
<evidence type="ECO:0000313" key="2">
    <source>
        <dbReference type="EMBL" id="KAJ7215851.1"/>
    </source>
</evidence>
<protein>
    <submittedName>
        <fullName evidence="2">Uncharacterized protein</fullName>
    </submittedName>
</protein>
<feature type="region of interest" description="Disordered" evidence="1">
    <location>
        <begin position="70"/>
        <end position="97"/>
    </location>
</feature>
<reference evidence="2" key="1">
    <citation type="submission" date="2023-03" db="EMBL/GenBank/DDBJ databases">
        <title>Massive genome expansion in bonnet fungi (Mycena s.s.) driven by repeated elements and novel gene families across ecological guilds.</title>
        <authorList>
            <consortium name="Lawrence Berkeley National Laboratory"/>
            <person name="Harder C.B."/>
            <person name="Miyauchi S."/>
            <person name="Viragh M."/>
            <person name="Kuo A."/>
            <person name="Thoen E."/>
            <person name="Andreopoulos B."/>
            <person name="Lu D."/>
            <person name="Skrede I."/>
            <person name="Drula E."/>
            <person name="Henrissat B."/>
            <person name="Morin E."/>
            <person name="Kohler A."/>
            <person name="Barry K."/>
            <person name="LaButti K."/>
            <person name="Morin E."/>
            <person name="Salamov A."/>
            <person name="Lipzen A."/>
            <person name="Mereny Z."/>
            <person name="Hegedus B."/>
            <person name="Baldrian P."/>
            <person name="Stursova M."/>
            <person name="Weitz H."/>
            <person name="Taylor A."/>
            <person name="Grigoriev I.V."/>
            <person name="Nagy L.G."/>
            <person name="Martin F."/>
            <person name="Kauserud H."/>
        </authorList>
    </citation>
    <scope>NUCLEOTIDE SEQUENCE</scope>
    <source>
        <strain evidence="2">9144</strain>
    </source>
</reference>
<evidence type="ECO:0000256" key="1">
    <source>
        <dbReference type="SAM" id="MobiDB-lite"/>
    </source>
</evidence>
<proteinExistence type="predicted"/>
<dbReference type="AlphaFoldDB" id="A0AAD6YDT3"/>